<keyword evidence="2" id="KW-0732">Signal</keyword>
<dbReference type="EMBL" id="QEQK01000003">
    <property type="protein sequence ID" value="PWN57129.1"/>
    <property type="molecule type" value="Genomic_DNA"/>
</dbReference>
<evidence type="ECO:0000256" key="2">
    <source>
        <dbReference type="SAM" id="SignalP"/>
    </source>
</evidence>
<accession>A0A363UP11</accession>
<comment type="caution">
    <text evidence="3">The sequence shown here is derived from an EMBL/GenBank/DDBJ whole genome shotgun (WGS) entry which is preliminary data.</text>
</comment>
<sequence>MQFSVWLRALALAIFSLGLVACGSEDTLSGTADAGDETPTDPTEPTDPVDTTTLRMGVLDQANGNFIQNVIAVGQSPIADGVGTTVRVDIVDETGALYTSDSVTVSFTAACADADAFPGTRSTGATGSASTVYTGTVPCVGEDTLTATATFGDQTLSATGVVEVRAVRMGVLDGGTFTEGRVHVGQDPIATRGSSGLRVDLVDESGALFTLDNFEVAFTSSVCGGSSELDSPVTSVNGVARSTFQDAGCASGAQTTDTITATASAYGKALSATGTLTIEPANIGALEFDSATPTVIGLRGTGGQGIQETSTVTFVLRDDVGDPVEGETVRFTLDRTSGGVELSDSQGISNSEGKVSVVVRSGTVHTTVRVRAEATDPNSGDTIFSQSDQLVISSGITDNDSFSLTASCFNLEAFDYDGVEAEVNIRLADRFNNPVPEGTAVAFTTEEGSIDGQCFVDATGACSVTWRSQGRRPDDGRTTVLATATGEESFFDANGDGIHQSGEQQASTQDLAEAFLDRDEDGVYDVAGFGTNGRQTENRPFTAIAADSNVDFNDNGLHDAASGAFTGLICESGCDAAEGTLLNVRESLVLIFSGSGAFLDDQFIADQDGVNDSFLDDPSTNTPVDSSGYDTTMNLGLPPGSTDAADFVGGASIGLVLRDERGQPLPVGTTISVETDVGTAVGVTSREVLCSTNDSMAANRYFFSIDAPAPDAEADSGSLRITVTTPRGVITEYSYGVTFNPVPEGP</sequence>
<evidence type="ECO:0000313" key="4">
    <source>
        <dbReference type="Proteomes" id="UP000251800"/>
    </source>
</evidence>
<name>A0A363UP11_9GAMM</name>
<reference evidence="3 4" key="1">
    <citation type="submission" date="2018-05" db="EMBL/GenBank/DDBJ databases">
        <title>Abyssibacter profundi OUC007T gen. nov., sp. nov, a marine bacterium isolated from seawater of the Mariana Trench.</title>
        <authorList>
            <person name="Zhou S."/>
        </authorList>
    </citation>
    <scope>NUCLEOTIDE SEQUENCE [LARGE SCALE GENOMIC DNA]</scope>
    <source>
        <strain evidence="3 4">OUC007</strain>
    </source>
</reference>
<dbReference type="SUPFAM" id="SSF49373">
    <property type="entry name" value="Invasin/intimin cell-adhesion fragments"/>
    <property type="match status" value="1"/>
</dbReference>
<organism evidence="3 4">
    <name type="scientific">Abyssibacter profundi</name>
    <dbReference type="NCBI Taxonomy" id="2182787"/>
    <lineage>
        <taxon>Bacteria</taxon>
        <taxon>Pseudomonadati</taxon>
        <taxon>Pseudomonadota</taxon>
        <taxon>Gammaproteobacteria</taxon>
        <taxon>Chromatiales</taxon>
        <taxon>Oceanococcaceae</taxon>
        <taxon>Abyssibacter</taxon>
    </lineage>
</organism>
<dbReference type="InterPro" id="IPR008964">
    <property type="entry name" value="Invasin/intimin_cell_adhesion"/>
</dbReference>
<keyword evidence="4" id="KW-1185">Reference proteome</keyword>
<evidence type="ECO:0000256" key="1">
    <source>
        <dbReference type="SAM" id="MobiDB-lite"/>
    </source>
</evidence>
<feature type="signal peptide" evidence="2">
    <location>
        <begin position="1"/>
        <end position="21"/>
    </location>
</feature>
<feature type="chain" id="PRO_5016652926" description="Big-1 domain-containing protein" evidence="2">
    <location>
        <begin position="22"/>
        <end position="746"/>
    </location>
</feature>
<dbReference type="Proteomes" id="UP000251800">
    <property type="component" value="Unassembled WGS sequence"/>
</dbReference>
<dbReference type="AlphaFoldDB" id="A0A363UP11"/>
<feature type="compositionally biased region" description="Low complexity" evidence="1">
    <location>
        <begin position="40"/>
        <end position="49"/>
    </location>
</feature>
<feature type="region of interest" description="Disordered" evidence="1">
    <location>
        <begin position="30"/>
        <end position="49"/>
    </location>
</feature>
<protein>
    <recommendedName>
        <fullName evidence="5">Big-1 domain-containing protein</fullName>
    </recommendedName>
</protein>
<evidence type="ECO:0000313" key="3">
    <source>
        <dbReference type="EMBL" id="PWN57129.1"/>
    </source>
</evidence>
<dbReference type="InterPro" id="IPR013783">
    <property type="entry name" value="Ig-like_fold"/>
</dbReference>
<evidence type="ECO:0008006" key="5">
    <source>
        <dbReference type="Google" id="ProtNLM"/>
    </source>
</evidence>
<gene>
    <name evidence="3" type="ORF">DEH80_04155</name>
</gene>
<proteinExistence type="predicted"/>
<dbReference type="Gene3D" id="2.60.40.10">
    <property type="entry name" value="Immunoglobulins"/>
    <property type="match status" value="2"/>
</dbReference>